<proteinExistence type="predicted"/>
<dbReference type="OrthoDB" id="16516at2759"/>
<reference evidence="2 3" key="1">
    <citation type="journal article" date="2019" name="Sci. Rep.">
        <title>Comparative genomics of chytrid fungi reveal insights into the obligate biotrophic and pathogenic lifestyle of Synchytrium endobioticum.</title>
        <authorList>
            <person name="van de Vossenberg B.T.L.H."/>
            <person name="Warris S."/>
            <person name="Nguyen H.D.T."/>
            <person name="van Gent-Pelzer M.P.E."/>
            <person name="Joly D.L."/>
            <person name="van de Geest H.C."/>
            <person name="Bonants P.J.M."/>
            <person name="Smith D.S."/>
            <person name="Levesque C.A."/>
            <person name="van der Lee T.A.J."/>
        </authorList>
    </citation>
    <scope>NUCLEOTIDE SEQUENCE [LARGE SCALE GENOMIC DNA]</scope>
    <source>
        <strain evidence="2 3">LEV6574</strain>
    </source>
</reference>
<sequence length="80" mass="9285">MKRIHFVDYARNRGTFKRNQRLKVATPADADLRDSTSSHNNNMSRNTNDENNRDSLLPGNDPVKVPKVYRGEKQVLQDWS</sequence>
<comment type="caution">
    <text evidence="2">The sequence shown here is derived from an EMBL/GenBank/DDBJ whole genome shotgun (WGS) entry which is preliminary data.</text>
</comment>
<dbReference type="Proteomes" id="UP000320475">
    <property type="component" value="Unassembled WGS sequence"/>
</dbReference>
<evidence type="ECO:0000313" key="3">
    <source>
        <dbReference type="Proteomes" id="UP000320475"/>
    </source>
</evidence>
<dbReference type="EMBL" id="QEAM01000055">
    <property type="protein sequence ID" value="TPX48300.1"/>
    <property type="molecule type" value="Genomic_DNA"/>
</dbReference>
<accession>A0A507DBL4</accession>
<organism evidence="2 3">
    <name type="scientific">Synchytrium endobioticum</name>
    <dbReference type="NCBI Taxonomy" id="286115"/>
    <lineage>
        <taxon>Eukaryota</taxon>
        <taxon>Fungi</taxon>
        <taxon>Fungi incertae sedis</taxon>
        <taxon>Chytridiomycota</taxon>
        <taxon>Chytridiomycota incertae sedis</taxon>
        <taxon>Chytridiomycetes</taxon>
        <taxon>Synchytriales</taxon>
        <taxon>Synchytriaceae</taxon>
        <taxon>Synchytrium</taxon>
    </lineage>
</organism>
<dbReference type="AlphaFoldDB" id="A0A507DBL4"/>
<evidence type="ECO:0000256" key="1">
    <source>
        <dbReference type="SAM" id="MobiDB-lite"/>
    </source>
</evidence>
<feature type="region of interest" description="Disordered" evidence="1">
    <location>
        <begin position="22"/>
        <end position="80"/>
    </location>
</feature>
<dbReference type="VEuPathDB" id="FungiDB:SeMB42_g03619"/>
<feature type="compositionally biased region" description="Basic and acidic residues" evidence="1">
    <location>
        <begin position="69"/>
        <end position="80"/>
    </location>
</feature>
<evidence type="ECO:0000313" key="2">
    <source>
        <dbReference type="EMBL" id="TPX48300.1"/>
    </source>
</evidence>
<name>A0A507DBL4_9FUNG</name>
<gene>
    <name evidence="2" type="ORF">SeLEV6574_g02127</name>
</gene>
<feature type="compositionally biased region" description="Polar residues" evidence="1">
    <location>
        <begin position="37"/>
        <end position="46"/>
    </location>
</feature>
<protein>
    <submittedName>
        <fullName evidence="2">Uncharacterized protein</fullName>
    </submittedName>
</protein>